<reference evidence="4 5" key="1">
    <citation type="submission" date="2014-12" db="EMBL/GenBank/DDBJ databases">
        <title>Draft genome sequences of 29 type strains of Enterococci.</title>
        <authorList>
            <person name="Zhong Z."/>
            <person name="Sun Z."/>
            <person name="Liu W."/>
            <person name="Zhang W."/>
            <person name="Zhang H."/>
        </authorList>
    </citation>
    <scope>NUCLEOTIDE SEQUENCE [LARGE SCALE GENOMIC DNA]</scope>
    <source>
        <strain evidence="4 5">DSM 22802</strain>
    </source>
</reference>
<dbReference type="Proteomes" id="UP000183700">
    <property type="component" value="Unassembled WGS sequence"/>
</dbReference>
<dbReference type="Gene3D" id="2.40.50.1020">
    <property type="entry name" value="LytTr DNA-binding domain"/>
    <property type="match status" value="1"/>
</dbReference>
<keyword evidence="1" id="KW-0597">Phosphoprotein</keyword>
<evidence type="ECO:0000256" key="1">
    <source>
        <dbReference type="PROSITE-ProRule" id="PRU00169"/>
    </source>
</evidence>
<evidence type="ECO:0000313" key="4">
    <source>
        <dbReference type="EMBL" id="OJG37329.1"/>
    </source>
</evidence>
<dbReference type="Gene3D" id="3.40.50.2300">
    <property type="match status" value="1"/>
</dbReference>
<dbReference type="GO" id="GO:0003677">
    <property type="term" value="F:DNA binding"/>
    <property type="evidence" value="ECO:0007669"/>
    <property type="project" value="InterPro"/>
</dbReference>
<gene>
    <name evidence="4" type="ORF">RV00_GL000286</name>
</gene>
<comment type="caution">
    <text evidence="4">The sequence shown here is derived from an EMBL/GenBank/DDBJ whole genome shotgun (WGS) entry which is preliminary data.</text>
</comment>
<dbReference type="Pfam" id="PF04397">
    <property type="entry name" value="LytTR"/>
    <property type="match status" value="1"/>
</dbReference>
<sequence>MKTLKIAICDDIPIVTSSIENYLLEYTSDSFTIDCDIFNQSERLINNLNNSHYDIYILDVEIPTINGLQLAKLIRSTDVHAFIIFCTYYTQYMKDVFEVNTFDYLIKPVTKEKLFKTIDRITDLLDSEEEEFYYKKRNEVVLVPFKNIIYFEKKGRYVLIHTENGADEFIMSTNDLLKKLNDSFVQIHTSFIINLKSLIRLSGENVILKFSNHELQNHQILPISRKFRSYARTEILRYMERKF</sequence>
<dbReference type="AlphaFoldDB" id="A0A1L8SZ35"/>
<dbReference type="SMART" id="SM00448">
    <property type="entry name" value="REC"/>
    <property type="match status" value="1"/>
</dbReference>
<dbReference type="SUPFAM" id="SSF52172">
    <property type="entry name" value="CheY-like"/>
    <property type="match status" value="1"/>
</dbReference>
<dbReference type="RefSeq" id="WP_071860825.1">
    <property type="nucleotide sequence ID" value="NZ_JBHLVS010000018.1"/>
</dbReference>
<feature type="domain" description="Response regulatory" evidence="2">
    <location>
        <begin position="5"/>
        <end position="122"/>
    </location>
</feature>
<dbReference type="PROSITE" id="PS50110">
    <property type="entry name" value="RESPONSE_REGULATORY"/>
    <property type="match status" value="1"/>
</dbReference>
<feature type="modified residue" description="4-aspartylphosphate" evidence="1">
    <location>
        <position position="59"/>
    </location>
</feature>
<dbReference type="PANTHER" id="PTHR37299">
    <property type="entry name" value="TRANSCRIPTIONAL REGULATOR-RELATED"/>
    <property type="match status" value="1"/>
</dbReference>
<proteinExistence type="predicted"/>
<protein>
    <recommendedName>
        <fullName evidence="6">Stage 0 sporulation protein A homolog</fullName>
    </recommendedName>
</protein>
<dbReference type="InterPro" id="IPR011006">
    <property type="entry name" value="CheY-like_superfamily"/>
</dbReference>
<evidence type="ECO:0000313" key="5">
    <source>
        <dbReference type="Proteomes" id="UP000183700"/>
    </source>
</evidence>
<dbReference type="InterPro" id="IPR001789">
    <property type="entry name" value="Sig_transdc_resp-reg_receiver"/>
</dbReference>
<dbReference type="EMBL" id="JXKM01000001">
    <property type="protein sequence ID" value="OJG37329.1"/>
    <property type="molecule type" value="Genomic_DNA"/>
</dbReference>
<dbReference type="OrthoDB" id="3190595at2"/>
<name>A0A1L8SZ35_9ENTE</name>
<dbReference type="SMART" id="SM00850">
    <property type="entry name" value="LytTR"/>
    <property type="match status" value="1"/>
</dbReference>
<dbReference type="PANTHER" id="PTHR37299:SF1">
    <property type="entry name" value="STAGE 0 SPORULATION PROTEIN A HOMOLOG"/>
    <property type="match status" value="1"/>
</dbReference>
<evidence type="ECO:0000259" key="2">
    <source>
        <dbReference type="PROSITE" id="PS50110"/>
    </source>
</evidence>
<dbReference type="GO" id="GO:0000156">
    <property type="term" value="F:phosphorelay response regulator activity"/>
    <property type="evidence" value="ECO:0007669"/>
    <property type="project" value="InterPro"/>
</dbReference>
<keyword evidence="5" id="KW-1185">Reference proteome</keyword>
<organism evidence="4 5">
    <name type="scientific">Enterococcus devriesei</name>
    <dbReference type="NCBI Taxonomy" id="319970"/>
    <lineage>
        <taxon>Bacteria</taxon>
        <taxon>Bacillati</taxon>
        <taxon>Bacillota</taxon>
        <taxon>Bacilli</taxon>
        <taxon>Lactobacillales</taxon>
        <taxon>Enterococcaceae</taxon>
        <taxon>Enterococcus</taxon>
    </lineage>
</organism>
<dbReference type="STRING" id="319970.RV00_GL000286"/>
<dbReference type="InterPro" id="IPR007492">
    <property type="entry name" value="LytTR_DNA-bd_dom"/>
</dbReference>
<dbReference type="Pfam" id="PF00072">
    <property type="entry name" value="Response_reg"/>
    <property type="match status" value="1"/>
</dbReference>
<feature type="domain" description="HTH LytTR-type" evidence="3">
    <location>
        <begin position="132"/>
        <end position="201"/>
    </location>
</feature>
<accession>A0A1L8SZ35</accession>
<evidence type="ECO:0000259" key="3">
    <source>
        <dbReference type="PROSITE" id="PS50930"/>
    </source>
</evidence>
<evidence type="ECO:0008006" key="6">
    <source>
        <dbReference type="Google" id="ProtNLM"/>
    </source>
</evidence>
<dbReference type="InterPro" id="IPR046947">
    <property type="entry name" value="LytR-like"/>
</dbReference>
<dbReference type="PROSITE" id="PS50930">
    <property type="entry name" value="HTH_LYTTR"/>
    <property type="match status" value="1"/>
</dbReference>